<evidence type="ECO:0000313" key="1">
    <source>
        <dbReference type="EMBL" id="RUP46555.1"/>
    </source>
</evidence>
<sequence>MGQLRREMLEALWKEIGKFYHSSLLLTPNYVFQMAEPGWAMAGPWLATGSTLVGQMAEHLFHLLVRNPNPGWPHPPPSLQQGDRQICTDIIGGNLTITLGLYMSQPLKILSKGGKHITDQDMIRWANGAIGGDGEAGRMTKFKVSS</sequence>
<accession>A0A433D6U6</accession>
<keyword evidence="2" id="KW-1185">Reference proteome</keyword>
<organism evidence="1 2">
    <name type="scientific">Jimgerdemannia flammicorona</name>
    <dbReference type="NCBI Taxonomy" id="994334"/>
    <lineage>
        <taxon>Eukaryota</taxon>
        <taxon>Fungi</taxon>
        <taxon>Fungi incertae sedis</taxon>
        <taxon>Mucoromycota</taxon>
        <taxon>Mucoromycotina</taxon>
        <taxon>Endogonomycetes</taxon>
        <taxon>Endogonales</taxon>
        <taxon>Endogonaceae</taxon>
        <taxon>Jimgerdemannia</taxon>
    </lineage>
</organism>
<dbReference type="EMBL" id="RBNI01005663">
    <property type="protein sequence ID" value="RUP46555.1"/>
    <property type="molecule type" value="Genomic_DNA"/>
</dbReference>
<dbReference type="Proteomes" id="UP000268093">
    <property type="component" value="Unassembled WGS sequence"/>
</dbReference>
<name>A0A433D6U6_9FUNG</name>
<evidence type="ECO:0000313" key="2">
    <source>
        <dbReference type="Proteomes" id="UP000268093"/>
    </source>
</evidence>
<comment type="caution">
    <text evidence="1">The sequence shown here is derived from an EMBL/GenBank/DDBJ whole genome shotgun (WGS) entry which is preliminary data.</text>
</comment>
<gene>
    <name evidence="1" type="ORF">BC936DRAFT_146811</name>
</gene>
<reference evidence="1 2" key="1">
    <citation type="journal article" date="2018" name="New Phytol.">
        <title>Phylogenomics of Endogonaceae and evolution of mycorrhizas within Mucoromycota.</title>
        <authorList>
            <person name="Chang Y."/>
            <person name="Desiro A."/>
            <person name="Na H."/>
            <person name="Sandor L."/>
            <person name="Lipzen A."/>
            <person name="Clum A."/>
            <person name="Barry K."/>
            <person name="Grigoriev I.V."/>
            <person name="Martin F.M."/>
            <person name="Stajich J.E."/>
            <person name="Smith M.E."/>
            <person name="Bonito G."/>
            <person name="Spatafora J.W."/>
        </authorList>
    </citation>
    <scope>NUCLEOTIDE SEQUENCE [LARGE SCALE GENOMIC DNA]</scope>
    <source>
        <strain evidence="1 2">GMNB39</strain>
    </source>
</reference>
<proteinExistence type="predicted"/>
<protein>
    <submittedName>
        <fullName evidence="1">Uncharacterized protein</fullName>
    </submittedName>
</protein>
<dbReference type="AlphaFoldDB" id="A0A433D6U6"/>
<dbReference type="OrthoDB" id="431378at2759"/>